<accession>A0A9W4XIW5</accession>
<comment type="caution">
    <text evidence="2">The sequence shown here is derived from an EMBL/GenBank/DDBJ whole genome shotgun (WGS) entry which is preliminary data.</text>
</comment>
<name>A0A9W4XIW5_9PLEO</name>
<organism evidence="2 3">
    <name type="scientific">Periconia digitata</name>
    <dbReference type="NCBI Taxonomy" id="1303443"/>
    <lineage>
        <taxon>Eukaryota</taxon>
        <taxon>Fungi</taxon>
        <taxon>Dikarya</taxon>
        <taxon>Ascomycota</taxon>
        <taxon>Pezizomycotina</taxon>
        <taxon>Dothideomycetes</taxon>
        <taxon>Pleosporomycetidae</taxon>
        <taxon>Pleosporales</taxon>
        <taxon>Massarineae</taxon>
        <taxon>Periconiaceae</taxon>
        <taxon>Periconia</taxon>
    </lineage>
</organism>
<evidence type="ECO:0000313" key="2">
    <source>
        <dbReference type="EMBL" id="CAI6310021.1"/>
    </source>
</evidence>
<keyword evidence="3" id="KW-1185">Reference proteome</keyword>
<sequence>MKSLTIRMAESLFIYPLSFTIYTSSSSRTFRAHPINCPQSRIPTPPPNLQSSKKQRKDSPPTRPTHHHMQKSKGGQSVRSHPKPGIRTQVTGTKKSTDANSGLSVMAILYFPMYCNPLVILLCQVCSCSLA</sequence>
<feature type="compositionally biased region" description="Polar residues" evidence="1">
    <location>
        <begin position="88"/>
        <end position="98"/>
    </location>
</feature>
<feature type="region of interest" description="Disordered" evidence="1">
    <location>
        <begin position="32"/>
        <end position="98"/>
    </location>
</feature>
<gene>
    <name evidence="2" type="ORF">PDIGIT_LOCUS3177</name>
</gene>
<dbReference type="EMBL" id="CAOQHR010000002">
    <property type="protein sequence ID" value="CAI6310021.1"/>
    <property type="molecule type" value="Genomic_DNA"/>
</dbReference>
<dbReference type="Proteomes" id="UP001152607">
    <property type="component" value="Unassembled WGS sequence"/>
</dbReference>
<reference evidence="2" key="1">
    <citation type="submission" date="2023-01" db="EMBL/GenBank/DDBJ databases">
        <authorList>
            <person name="Van Ghelder C."/>
            <person name="Rancurel C."/>
        </authorList>
    </citation>
    <scope>NUCLEOTIDE SEQUENCE</scope>
    <source>
        <strain evidence="2">CNCM I-4278</strain>
    </source>
</reference>
<evidence type="ECO:0000313" key="3">
    <source>
        <dbReference type="Proteomes" id="UP001152607"/>
    </source>
</evidence>
<evidence type="ECO:0000256" key="1">
    <source>
        <dbReference type="SAM" id="MobiDB-lite"/>
    </source>
</evidence>
<proteinExistence type="predicted"/>
<dbReference type="AlphaFoldDB" id="A0A9W4XIW5"/>
<protein>
    <submittedName>
        <fullName evidence="2">Uncharacterized protein</fullName>
    </submittedName>
</protein>